<dbReference type="Proteomes" id="UP000177130">
    <property type="component" value="Unassembled WGS sequence"/>
</dbReference>
<comment type="caution">
    <text evidence="2">The sequence shown here is derived from an EMBL/GenBank/DDBJ whole genome shotgun (WGS) entry which is preliminary data.</text>
</comment>
<keyword evidence="1" id="KW-0812">Transmembrane</keyword>
<feature type="transmembrane region" description="Helical" evidence="1">
    <location>
        <begin position="60"/>
        <end position="80"/>
    </location>
</feature>
<protein>
    <submittedName>
        <fullName evidence="2">Uncharacterized protein</fullName>
    </submittedName>
</protein>
<accession>A0A1G2MIY8</accession>
<keyword evidence="1" id="KW-0472">Membrane</keyword>
<name>A0A1G2MIY8_9BACT</name>
<evidence type="ECO:0000256" key="1">
    <source>
        <dbReference type="SAM" id="Phobius"/>
    </source>
</evidence>
<sequence>MPMISIQLISIILEAVIVVAALAIGLKKGRLYGYGLSLTFGIYVYYDLVRYMEWSSSSSLLSYLFLTATVSALLSIWSLYHHS</sequence>
<gene>
    <name evidence="2" type="ORF">A3C72_00875</name>
</gene>
<proteinExistence type="predicted"/>
<organism evidence="2 3">
    <name type="scientific">Candidatus Taylorbacteria bacterium RIFCSPHIGHO2_02_FULL_43_32b</name>
    <dbReference type="NCBI Taxonomy" id="1802306"/>
    <lineage>
        <taxon>Bacteria</taxon>
        <taxon>Candidatus Tayloriibacteriota</taxon>
    </lineage>
</organism>
<evidence type="ECO:0000313" key="2">
    <source>
        <dbReference type="EMBL" id="OHA23818.1"/>
    </source>
</evidence>
<dbReference type="EMBL" id="MHRK01000025">
    <property type="protein sequence ID" value="OHA23818.1"/>
    <property type="molecule type" value="Genomic_DNA"/>
</dbReference>
<evidence type="ECO:0000313" key="3">
    <source>
        <dbReference type="Proteomes" id="UP000177130"/>
    </source>
</evidence>
<feature type="transmembrane region" description="Helical" evidence="1">
    <location>
        <begin position="31"/>
        <end position="48"/>
    </location>
</feature>
<reference evidence="2 3" key="1">
    <citation type="journal article" date="2016" name="Nat. Commun.">
        <title>Thousands of microbial genomes shed light on interconnected biogeochemical processes in an aquifer system.</title>
        <authorList>
            <person name="Anantharaman K."/>
            <person name="Brown C.T."/>
            <person name="Hug L.A."/>
            <person name="Sharon I."/>
            <person name="Castelle C.J."/>
            <person name="Probst A.J."/>
            <person name="Thomas B.C."/>
            <person name="Singh A."/>
            <person name="Wilkins M.J."/>
            <person name="Karaoz U."/>
            <person name="Brodie E.L."/>
            <person name="Williams K.H."/>
            <person name="Hubbard S.S."/>
            <person name="Banfield J.F."/>
        </authorList>
    </citation>
    <scope>NUCLEOTIDE SEQUENCE [LARGE SCALE GENOMIC DNA]</scope>
</reference>
<feature type="transmembrane region" description="Helical" evidence="1">
    <location>
        <begin position="6"/>
        <end position="24"/>
    </location>
</feature>
<dbReference type="STRING" id="1802306.A3C72_00875"/>
<dbReference type="AlphaFoldDB" id="A0A1G2MIY8"/>
<keyword evidence="1" id="KW-1133">Transmembrane helix</keyword>